<dbReference type="GO" id="GO:0006915">
    <property type="term" value="P:apoptotic process"/>
    <property type="evidence" value="ECO:0007669"/>
    <property type="project" value="UniProtKB-KW"/>
</dbReference>
<dbReference type="GO" id="GO:0005634">
    <property type="term" value="C:nucleus"/>
    <property type="evidence" value="ECO:0007669"/>
    <property type="project" value="UniProtKB-SubCell"/>
</dbReference>
<keyword evidence="6" id="KW-0010">Activator</keyword>
<evidence type="ECO:0000256" key="6">
    <source>
        <dbReference type="ARBA" id="ARBA00023159"/>
    </source>
</evidence>
<name>A0A448X3Q0_9PLAT</name>
<feature type="compositionally biased region" description="Polar residues" evidence="9">
    <location>
        <begin position="167"/>
        <end position="176"/>
    </location>
</feature>
<dbReference type="GO" id="GO:0043565">
    <property type="term" value="F:sequence-specific DNA binding"/>
    <property type="evidence" value="ECO:0007669"/>
    <property type="project" value="TreeGrafter"/>
</dbReference>
<evidence type="ECO:0000256" key="2">
    <source>
        <dbReference type="ARBA" id="ARBA00008548"/>
    </source>
</evidence>
<keyword evidence="7" id="KW-0804">Transcription</keyword>
<evidence type="ECO:0000256" key="3">
    <source>
        <dbReference type="ARBA" id="ARBA00022703"/>
    </source>
</evidence>
<evidence type="ECO:0000256" key="9">
    <source>
        <dbReference type="SAM" id="MobiDB-lite"/>
    </source>
</evidence>
<dbReference type="Proteomes" id="UP000784294">
    <property type="component" value="Unassembled WGS sequence"/>
</dbReference>
<feature type="domain" description="Cysteine/serine-rich nuclear protein N-terminal" evidence="10">
    <location>
        <begin position="66"/>
        <end position="130"/>
    </location>
</feature>
<evidence type="ECO:0000256" key="8">
    <source>
        <dbReference type="ARBA" id="ARBA00023242"/>
    </source>
</evidence>
<accession>A0A448X3Q0</accession>
<keyword evidence="5" id="KW-0238">DNA-binding</keyword>
<dbReference type="InterPro" id="IPR031972">
    <property type="entry name" value="CSRNP_N"/>
</dbReference>
<dbReference type="EMBL" id="CAAALY010087263">
    <property type="protein sequence ID" value="VEL27438.1"/>
    <property type="molecule type" value="Genomic_DNA"/>
</dbReference>
<evidence type="ECO:0000256" key="7">
    <source>
        <dbReference type="ARBA" id="ARBA00023163"/>
    </source>
</evidence>
<reference evidence="11" key="1">
    <citation type="submission" date="2018-11" db="EMBL/GenBank/DDBJ databases">
        <authorList>
            <consortium name="Pathogen Informatics"/>
        </authorList>
    </citation>
    <scope>NUCLEOTIDE SEQUENCE</scope>
</reference>
<organism evidence="11 12">
    <name type="scientific">Protopolystoma xenopodis</name>
    <dbReference type="NCBI Taxonomy" id="117903"/>
    <lineage>
        <taxon>Eukaryota</taxon>
        <taxon>Metazoa</taxon>
        <taxon>Spiralia</taxon>
        <taxon>Lophotrochozoa</taxon>
        <taxon>Platyhelminthes</taxon>
        <taxon>Monogenea</taxon>
        <taxon>Polyopisthocotylea</taxon>
        <taxon>Polystomatidea</taxon>
        <taxon>Polystomatidae</taxon>
        <taxon>Protopolystoma</taxon>
    </lineage>
</organism>
<evidence type="ECO:0000259" key="10">
    <source>
        <dbReference type="Pfam" id="PF16019"/>
    </source>
</evidence>
<dbReference type="PANTHER" id="PTHR13580:SF9">
    <property type="entry name" value="AXIN1 UP-REGULATED 1, ISOFORM A"/>
    <property type="match status" value="1"/>
</dbReference>
<dbReference type="AlphaFoldDB" id="A0A448X3Q0"/>
<keyword evidence="3" id="KW-0053">Apoptosis</keyword>
<keyword evidence="4" id="KW-0805">Transcription regulation</keyword>
<evidence type="ECO:0000256" key="1">
    <source>
        <dbReference type="ARBA" id="ARBA00004123"/>
    </source>
</evidence>
<comment type="subcellular location">
    <subcellularLocation>
        <location evidence="1">Nucleus</location>
    </subcellularLocation>
</comment>
<dbReference type="OrthoDB" id="5946974at2759"/>
<evidence type="ECO:0000256" key="4">
    <source>
        <dbReference type="ARBA" id="ARBA00023015"/>
    </source>
</evidence>
<feature type="compositionally biased region" description="Low complexity" evidence="9">
    <location>
        <begin position="157"/>
        <end position="166"/>
    </location>
</feature>
<sequence length="298" mass="32926">MMSGDLAESPICSSDKNFCVSNRLFDQPSASSDFSISKPGVHKRTSSKPIYCHPKRQRSSYGRSLTQKSVKFGDVEVYKFLREQGFVSVPDKGGCTLGMAAKHFTVDRYDIHHYRMIKKFKRKLMQDQAARTGPSLLTSGVSSRKRGRGRGRFRDAVSSPCSPSSVTPGTRSSLSPGDSRRVPIFPSPPNLSPQPYNAEAPCDFLFMLNSKLLPMDQGGFAFCGAGTPPRLSPPSPGRYFRREGYNTPVLKENLVLSPTDTDSDVSLDQFPPINSPCRTRIRKTSAKLLPIHSTARAR</sequence>
<feature type="non-terminal residue" evidence="11">
    <location>
        <position position="298"/>
    </location>
</feature>
<dbReference type="InterPro" id="IPR023260">
    <property type="entry name" value="Cys/Ser-rich_nuc_prot"/>
</dbReference>
<feature type="region of interest" description="Disordered" evidence="9">
    <location>
        <begin position="131"/>
        <end position="192"/>
    </location>
</feature>
<feature type="region of interest" description="Disordered" evidence="9">
    <location>
        <begin position="31"/>
        <end position="63"/>
    </location>
</feature>
<proteinExistence type="inferred from homology"/>
<dbReference type="PANTHER" id="PTHR13580">
    <property type="entry name" value="TGF-BETA INDUCED APOPTOSIS PROTEIN"/>
    <property type="match status" value="1"/>
</dbReference>
<keyword evidence="8" id="KW-0539">Nucleus</keyword>
<dbReference type="GO" id="GO:0000981">
    <property type="term" value="F:DNA-binding transcription factor activity, RNA polymerase II-specific"/>
    <property type="evidence" value="ECO:0007669"/>
    <property type="project" value="TreeGrafter"/>
</dbReference>
<dbReference type="Pfam" id="PF16019">
    <property type="entry name" value="CSRNP_N"/>
    <property type="match status" value="1"/>
</dbReference>
<comment type="caution">
    <text evidence="11">The sequence shown here is derived from an EMBL/GenBank/DDBJ whole genome shotgun (WGS) entry which is preliminary data.</text>
</comment>
<keyword evidence="12" id="KW-1185">Reference proteome</keyword>
<evidence type="ECO:0000313" key="12">
    <source>
        <dbReference type="Proteomes" id="UP000784294"/>
    </source>
</evidence>
<gene>
    <name evidence="11" type="ORF">PXEA_LOCUS20878</name>
</gene>
<protein>
    <recommendedName>
        <fullName evidence="10">Cysteine/serine-rich nuclear protein N-terminal domain-containing protein</fullName>
    </recommendedName>
</protein>
<evidence type="ECO:0000256" key="5">
    <source>
        <dbReference type="ARBA" id="ARBA00023125"/>
    </source>
</evidence>
<comment type="similarity">
    <text evidence="2">Belongs to the AXUD1 family.</text>
</comment>
<evidence type="ECO:0000313" key="11">
    <source>
        <dbReference type="EMBL" id="VEL27438.1"/>
    </source>
</evidence>